<dbReference type="PANTHER" id="PTHR33375:SF1">
    <property type="entry name" value="CHROMOSOME-PARTITIONING PROTEIN PARB-RELATED"/>
    <property type="match status" value="1"/>
</dbReference>
<dbReference type="Gene3D" id="1.10.10.2830">
    <property type="match status" value="1"/>
</dbReference>
<sequence length="348" mass="38484">MKSTRPLGTSQPTHIQGVPVAEAPAANLGRSMSDILAERGLLDVDPAATPVAPTETFHREKSKSFHRENSVGHAPLEGEYLPIKEGVTLLDTDKVDPSPYQPRKIFNESALQLLADAIQANGGLNNPIVVRPKPNGRFELVGGERRWRAHEILQWDKIEAYVRELSDEDAAVLAVTDNESQEPLTDFERALSYKKLLDRKAVKNQMTLSRRVGRSMATISRCLAYFKLPQEILTLLEDDPAFIGTKHVADLAALADEGHKELVIQAAQLVFDGKISQEAAVAWIKSSVKKRNEQPPSPPVPVKLFAKGRELADLKVRGQKITLDCPKGVNPEEVLELIKTHFDPPPEE</sequence>
<dbReference type="Pfam" id="PF02195">
    <property type="entry name" value="ParB_N"/>
    <property type="match status" value="1"/>
</dbReference>
<evidence type="ECO:0000259" key="3">
    <source>
        <dbReference type="SMART" id="SM00470"/>
    </source>
</evidence>
<dbReference type="InterPro" id="IPR036086">
    <property type="entry name" value="ParB/Sulfiredoxin_sf"/>
</dbReference>
<dbReference type="InterPro" id="IPR041468">
    <property type="entry name" value="HTH_ParB/Spo0J"/>
</dbReference>
<dbReference type="EMBL" id="QORE01000166">
    <property type="protein sequence ID" value="RCI75480.1"/>
    <property type="molecule type" value="Genomic_DNA"/>
</dbReference>
<dbReference type="SMART" id="SM00470">
    <property type="entry name" value="ParB"/>
    <property type="match status" value="1"/>
</dbReference>
<feature type="domain" description="ParB-like N-terminal" evidence="3">
    <location>
        <begin position="88"/>
        <end position="179"/>
    </location>
</feature>
<dbReference type="Gene3D" id="3.90.1530.10">
    <property type="entry name" value="Conserved hypothetical protein from pyrococcus furiosus pfu- 392566-001, ParB domain"/>
    <property type="match status" value="1"/>
</dbReference>
<dbReference type="InterPro" id="IPR003115">
    <property type="entry name" value="ParB_N"/>
</dbReference>
<dbReference type="NCBIfam" id="TIGR00180">
    <property type="entry name" value="parB_part"/>
    <property type="match status" value="1"/>
</dbReference>
<gene>
    <name evidence="4" type="ORF">DT376_07450</name>
</gene>
<dbReference type="GO" id="GO:0003677">
    <property type="term" value="F:DNA binding"/>
    <property type="evidence" value="ECO:0007669"/>
    <property type="project" value="InterPro"/>
</dbReference>
<accession>A0A367MDJ0</accession>
<dbReference type="SUPFAM" id="SSF110849">
    <property type="entry name" value="ParB/Sulfiredoxin"/>
    <property type="match status" value="1"/>
</dbReference>
<dbReference type="GO" id="GO:0005694">
    <property type="term" value="C:chromosome"/>
    <property type="evidence" value="ECO:0007669"/>
    <property type="project" value="TreeGrafter"/>
</dbReference>
<comment type="caution">
    <text evidence="4">The sequence shown here is derived from an EMBL/GenBank/DDBJ whole genome shotgun (WGS) entry which is preliminary data.</text>
</comment>
<evidence type="ECO:0000256" key="2">
    <source>
        <dbReference type="ARBA" id="ARBA00022829"/>
    </source>
</evidence>
<keyword evidence="2" id="KW-0159">Chromosome partition</keyword>
<name>A0A367MDJ0_PSEAI</name>
<dbReference type="Proteomes" id="UP000253594">
    <property type="component" value="Unassembled WGS sequence"/>
</dbReference>
<proteinExistence type="inferred from homology"/>
<dbReference type="InterPro" id="IPR004437">
    <property type="entry name" value="ParB/RepB/Spo0J"/>
</dbReference>
<evidence type="ECO:0000313" key="5">
    <source>
        <dbReference type="Proteomes" id="UP000253594"/>
    </source>
</evidence>
<reference evidence="4 5" key="1">
    <citation type="submission" date="2018-07" db="EMBL/GenBank/DDBJ databases">
        <title>Mechanisms of high-level aminoglycoside resistance among Gram-negative pathogens in Brazil.</title>
        <authorList>
            <person name="Ballaben A.S."/>
            <person name="Darini A.L.C."/>
            <person name="Doi Y."/>
        </authorList>
    </citation>
    <scope>NUCLEOTIDE SEQUENCE [LARGE SCALE GENOMIC DNA]</scope>
    <source>
        <strain evidence="4 5">B2-305</strain>
    </source>
</reference>
<dbReference type="GO" id="GO:0007059">
    <property type="term" value="P:chromosome segregation"/>
    <property type="evidence" value="ECO:0007669"/>
    <property type="project" value="UniProtKB-KW"/>
</dbReference>
<organism evidence="4 5">
    <name type="scientific">Pseudomonas aeruginosa</name>
    <dbReference type="NCBI Taxonomy" id="287"/>
    <lineage>
        <taxon>Bacteria</taxon>
        <taxon>Pseudomonadati</taxon>
        <taxon>Pseudomonadota</taxon>
        <taxon>Gammaproteobacteria</taxon>
        <taxon>Pseudomonadales</taxon>
        <taxon>Pseudomonadaceae</taxon>
        <taxon>Pseudomonas</taxon>
    </lineage>
</organism>
<dbReference type="PANTHER" id="PTHR33375">
    <property type="entry name" value="CHROMOSOME-PARTITIONING PROTEIN PARB-RELATED"/>
    <property type="match status" value="1"/>
</dbReference>
<evidence type="ECO:0000313" key="4">
    <source>
        <dbReference type="EMBL" id="RCI75480.1"/>
    </source>
</evidence>
<dbReference type="SUPFAM" id="SSF109709">
    <property type="entry name" value="KorB DNA-binding domain-like"/>
    <property type="match status" value="1"/>
</dbReference>
<dbReference type="Pfam" id="PF17762">
    <property type="entry name" value="HTH_ParB"/>
    <property type="match status" value="1"/>
</dbReference>
<comment type="similarity">
    <text evidence="1">Belongs to the ParB family.</text>
</comment>
<protein>
    <submittedName>
        <fullName evidence="4">ParB/RepB/Spo0J family partition protein</fullName>
    </submittedName>
</protein>
<dbReference type="AlphaFoldDB" id="A0A367MDJ0"/>
<dbReference type="InterPro" id="IPR050336">
    <property type="entry name" value="Chromosome_partition/occlusion"/>
</dbReference>
<evidence type="ECO:0000256" key="1">
    <source>
        <dbReference type="ARBA" id="ARBA00006295"/>
    </source>
</evidence>